<proteinExistence type="predicted"/>
<keyword evidence="1" id="KW-0472">Membrane</keyword>
<reference evidence="2" key="1">
    <citation type="journal article" date="2014" name="Front. Microbiol.">
        <title>High frequency of phylogenetically diverse reductive dehalogenase-homologous genes in deep subseafloor sedimentary metagenomes.</title>
        <authorList>
            <person name="Kawai M."/>
            <person name="Futagami T."/>
            <person name="Toyoda A."/>
            <person name="Takaki Y."/>
            <person name="Nishi S."/>
            <person name="Hori S."/>
            <person name="Arai W."/>
            <person name="Tsubouchi T."/>
            <person name="Morono Y."/>
            <person name="Uchiyama I."/>
            <person name="Ito T."/>
            <person name="Fujiyama A."/>
            <person name="Inagaki F."/>
            <person name="Takami H."/>
        </authorList>
    </citation>
    <scope>NUCLEOTIDE SEQUENCE</scope>
    <source>
        <strain evidence="2">Expedition CK06-06</strain>
    </source>
</reference>
<gene>
    <name evidence="2" type="ORF">S12H4_02968</name>
</gene>
<keyword evidence="1" id="KW-0812">Transmembrane</keyword>
<name>X1QMG4_9ZZZZ</name>
<evidence type="ECO:0000256" key="1">
    <source>
        <dbReference type="SAM" id="Phobius"/>
    </source>
</evidence>
<dbReference type="AlphaFoldDB" id="X1QMG4"/>
<sequence length="68" mass="7149">MIGPVYALIVATVGAVGAVAGVSALEAGRRIGPKLTLADLRLSMPWEGLPLPRFFYTKPELLAELGGR</sequence>
<dbReference type="EMBL" id="BARW01000787">
    <property type="protein sequence ID" value="GAI69433.1"/>
    <property type="molecule type" value="Genomic_DNA"/>
</dbReference>
<keyword evidence="1" id="KW-1133">Transmembrane helix</keyword>
<feature type="transmembrane region" description="Helical" evidence="1">
    <location>
        <begin position="6"/>
        <end position="25"/>
    </location>
</feature>
<organism evidence="2">
    <name type="scientific">marine sediment metagenome</name>
    <dbReference type="NCBI Taxonomy" id="412755"/>
    <lineage>
        <taxon>unclassified sequences</taxon>
        <taxon>metagenomes</taxon>
        <taxon>ecological metagenomes</taxon>
    </lineage>
</organism>
<comment type="caution">
    <text evidence="2">The sequence shown here is derived from an EMBL/GenBank/DDBJ whole genome shotgun (WGS) entry which is preliminary data.</text>
</comment>
<accession>X1QMG4</accession>
<protein>
    <submittedName>
        <fullName evidence="2">Uncharacterized protein</fullName>
    </submittedName>
</protein>
<evidence type="ECO:0000313" key="2">
    <source>
        <dbReference type="EMBL" id="GAI69433.1"/>
    </source>
</evidence>